<reference evidence="1" key="2">
    <citation type="submission" date="2020-11" db="EMBL/GenBank/DDBJ databases">
        <authorList>
            <person name="McCartney M.A."/>
            <person name="Auch B."/>
            <person name="Kono T."/>
            <person name="Mallez S."/>
            <person name="Becker A."/>
            <person name="Gohl D.M."/>
            <person name="Silverstein K.A.T."/>
            <person name="Koren S."/>
            <person name="Bechman K.B."/>
            <person name="Herman A."/>
            <person name="Abrahante J.E."/>
            <person name="Garbe J."/>
        </authorList>
    </citation>
    <scope>NUCLEOTIDE SEQUENCE</scope>
    <source>
        <strain evidence="1">Duluth1</strain>
        <tissue evidence="1">Whole animal</tissue>
    </source>
</reference>
<dbReference type="Proteomes" id="UP000828390">
    <property type="component" value="Unassembled WGS sequence"/>
</dbReference>
<evidence type="ECO:0000313" key="2">
    <source>
        <dbReference type="Proteomes" id="UP000828390"/>
    </source>
</evidence>
<dbReference type="AlphaFoldDB" id="A0A9D4LDM8"/>
<comment type="caution">
    <text evidence="1">The sequence shown here is derived from an EMBL/GenBank/DDBJ whole genome shotgun (WGS) entry which is preliminary data.</text>
</comment>
<gene>
    <name evidence="1" type="ORF">DPMN_097631</name>
</gene>
<keyword evidence="2" id="KW-1185">Reference proteome</keyword>
<accession>A0A9D4LDM8</accession>
<reference evidence="1" key="1">
    <citation type="journal article" date="2019" name="bioRxiv">
        <title>The Genome of the Zebra Mussel, Dreissena polymorpha: A Resource for Invasive Species Research.</title>
        <authorList>
            <person name="McCartney M.A."/>
            <person name="Auch B."/>
            <person name="Kono T."/>
            <person name="Mallez S."/>
            <person name="Zhang Y."/>
            <person name="Obille A."/>
            <person name="Becker A."/>
            <person name="Abrahante J.E."/>
            <person name="Garbe J."/>
            <person name="Badalamenti J.P."/>
            <person name="Herman A."/>
            <person name="Mangelson H."/>
            <person name="Liachko I."/>
            <person name="Sullivan S."/>
            <person name="Sone E.D."/>
            <person name="Koren S."/>
            <person name="Silverstein K.A.T."/>
            <person name="Beckman K.B."/>
            <person name="Gohl D.M."/>
        </authorList>
    </citation>
    <scope>NUCLEOTIDE SEQUENCE</scope>
    <source>
        <strain evidence="1">Duluth1</strain>
        <tissue evidence="1">Whole animal</tissue>
    </source>
</reference>
<evidence type="ECO:0000313" key="1">
    <source>
        <dbReference type="EMBL" id="KAH3855071.1"/>
    </source>
</evidence>
<dbReference type="EMBL" id="JAIWYP010000003">
    <property type="protein sequence ID" value="KAH3855071.1"/>
    <property type="molecule type" value="Genomic_DNA"/>
</dbReference>
<sequence length="76" mass="8310">MKQGGEWTDVSCGLALVLGTGFGEAHDFICQYNLTSKPINIFHELGTPFVGYFLGMKMVCQALGVTHSIHYSAQQN</sequence>
<name>A0A9D4LDM8_DREPO</name>
<proteinExistence type="predicted"/>
<protein>
    <submittedName>
        <fullName evidence="1">Uncharacterized protein</fullName>
    </submittedName>
</protein>
<organism evidence="1 2">
    <name type="scientific">Dreissena polymorpha</name>
    <name type="common">Zebra mussel</name>
    <name type="synonym">Mytilus polymorpha</name>
    <dbReference type="NCBI Taxonomy" id="45954"/>
    <lineage>
        <taxon>Eukaryota</taxon>
        <taxon>Metazoa</taxon>
        <taxon>Spiralia</taxon>
        <taxon>Lophotrochozoa</taxon>
        <taxon>Mollusca</taxon>
        <taxon>Bivalvia</taxon>
        <taxon>Autobranchia</taxon>
        <taxon>Heteroconchia</taxon>
        <taxon>Euheterodonta</taxon>
        <taxon>Imparidentia</taxon>
        <taxon>Neoheterodontei</taxon>
        <taxon>Myida</taxon>
        <taxon>Dreissenoidea</taxon>
        <taxon>Dreissenidae</taxon>
        <taxon>Dreissena</taxon>
    </lineage>
</organism>